<keyword evidence="4" id="KW-1185">Reference proteome</keyword>
<dbReference type="Pfam" id="PF13749">
    <property type="entry name" value="HATPase_c_4"/>
    <property type="match status" value="1"/>
</dbReference>
<protein>
    <submittedName>
        <fullName evidence="3">Divergent AAA domain protein</fullName>
    </submittedName>
</protein>
<evidence type="ECO:0000313" key="4">
    <source>
        <dbReference type="Proteomes" id="UP000315003"/>
    </source>
</evidence>
<dbReference type="Gene3D" id="3.30.565.60">
    <property type="match status" value="1"/>
</dbReference>
<dbReference type="Pfam" id="PF21247">
    <property type="entry name" value="Fic-like_C"/>
    <property type="match status" value="1"/>
</dbReference>
<dbReference type="InterPro" id="IPR038461">
    <property type="entry name" value="Schlafen_AlbA_2_dom_sf"/>
</dbReference>
<feature type="domain" description="Schlafen AlbA-2" evidence="1">
    <location>
        <begin position="18"/>
        <end position="146"/>
    </location>
</feature>
<dbReference type="Proteomes" id="UP000315003">
    <property type="component" value="Chromosome"/>
</dbReference>
<dbReference type="EMBL" id="CP036272">
    <property type="protein sequence ID" value="QDT59458.1"/>
    <property type="molecule type" value="Genomic_DNA"/>
</dbReference>
<dbReference type="PANTHER" id="PTHR30595">
    <property type="entry name" value="GLPR-RELATED TRANSCRIPTIONAL REPRESSOR"/>
    <property type="match status" value="1"/>
</dbReference>
<feature type="domain" description="Filamentation induced by cAMP protein Fic-like C-terminal" evidence="2">
    <location>
        <begin position="438"/>
        <end position="496"/>
    </location>
</feature>
<evidence type="ECO:0000259" key="2">
    <source>
        <dbReference type="Pfam" id="PF21247"/>
    </source>
</evidence>
<dbReference type="InterPro" id="IPR007421">
    <property type="entry name" value="Schlafen_AlbA_2_dom"/>
</dbReference>
<dbReference type="InterPro" id="IPR038475">
    <property type="entry name" value="RecG_C_sf"/>
</dbReference>
<evidence type="ECO:0000259" key="1">
    <source>
        <dbReference type="Pfam" id="PF04326"/>
    </source>
</evidence>
<gene>
    <name evidence="3" type="ORF">SV7mr_19650</name>
</gene>
<evidence type="ECO:0000313" key="3">
    <source>
        <dbReference type="EMBL" id="QDT59458.1"/>
    </source>
</evidence>
<organism evidence="3 4">
    <name type="scientific">Stieleria bergensis</name>
    <dbReference type="NCBI Taxonomy" id="2528025"/>
    <lineage>
        <taxon>Bacteria</taxon>
        <taxon>Pseudomonadati</taxon>
        <taxon>Planctomycetota</taxon>
        <taxon>Planctomycetia</taxon>
        <taxon>Pirellulales</taxon>
        <taxon>Pirellulaceae</taxon>
        <taxon>Stieleria</taxon>
    </lineage>
</organism>
<dbReference type="PANTHER" id="PTHR30595:SF6">
    <property type="entry name" value="SCHLAFEN ALBA-2 DOMAIN-CONTAINING PROTEIN"/>
    <property type="match status" value="1"/>
</dbReference>
<sequence length="503" mass="56873">MAELPINIEDLLRQRTVEGERIEYKTGWNPAPIMRTLCAFANDFENLGGGYVVIGQDCDESGRPVFPPAGVPEDSLDRIQQELLRYCNQIQPPYFPILSIQTVENRNLIVLWAPGGQNRPYSVPRDVTASHKEKHYYIRRYSSTVQVVENSEDQRELLSLTATVPFDDRQCQRATIDDLKISLIRSYLNEVGSDLLSEVDELSLVNICRQMQIVDGGDEVVRPRNIGVLFFSNDPAKFLPGAQIDVVIFPDGAGGDELIEKTFEGPIDQQIRSALRYVQNEVVVEKVIKLPDRPEAKRFFNYPLAAIEEALVNAMYHRGYDTPEPVEVRVNPDRIEIVSYPGPDPSIRPEHLRDGLVVARRYRNRRIGEFFKELELTEGRGTGIPKIKRVMVSNGSPEPSFSTDDIRSHFLVVLPMHREFSIDSSSDELLSLSAMESNILEILESGELGRSELADRLGVSSRAGSMKRAIDRLIDVKLIEFTLPETPRSPNQRLRLPARKSDS</sequence>
<accession>A0A517STK5</accession>
<proteinExistence type="predicted"/>
<reference evidence="3 4" key="1">
    <citation type="submission" date="2019-02" db="EMBL/GenBank/DDBJ databases">
        <title>Deep-cultivation of Planctomycetes and their phenomic and genomic characterization uncovers novel biology.</title>
        <authorList>
            <person name="Wiegand S."/>
            <person name="Jogler M."/>
            <person name="Boedeker C."/>
            <person name="Pinto D."/>
            <person name="Vollmers J."/>
            <person name="Rivas-Marin E."/>
            <person name="Kohn T."/>
            <person name="Peeters S.H."/>
            <person name="Heuer A."/>
            <person name="Rast P."/>
            <person name="Oberbeckmann S."/>
            <person name="Bunk B."/>
            <person name="Jeske O."/>
            <person name="Meyerdierks A."/>
            <person name="Storesund J.E."/>
            <person name="Kallscheuer N."/>
            <person name="Luecker S."/>
            <person name="Lage O.M."/>
            <person name="Pohl T."/>
            <person name="Merkel B.J."/>
            <person name="Hornburger P."/>
            <person name="Mueller R.-W."/>
            <person name="Bruemmer F."/>
            <person name="Labrenz M."/>
            <person name="Spormann A.M."/>
            <person name="Op den Camp H."/>
            <person name="Overmann J."/>
            <person name="Amann R."/>
            <person name="Jetten M.S.M."/>
            <person name="Mascher T."/>
            <person name="Medema M.H."/>
            <person name="Devos D.P."/>
            <person name="Kaster A.-K."/>
            <person name="Ovreas L."/>
            <person name="Rohde M."/>
            <person name="Galperin M.Y."/>
            <person name="Jogler C."/>
        </authorList>
    </citation>
    <scope>NUCLEOTIDE SEQUENCE [LARGE SCALE GENOMIC DNA]</scope>
    <source>
        <strain evidence="3 4">SV_7m_r</strain>
    </source>
</reference>
<dbReference type="OrthoDB" id="9807907at2"/>
<dbReference type="RefSeq" id="WP_145271349.1">
    <property type="nucleotide sequence ID" value="NZ_CP036272.1"/>
</dbReference>
<dbReference type="AlphaFoldDB" id="A0A517STK5"/>
<dbReference type="Pfam" id="PF04326">
    <property type="entry name" value="SLFN_AlbA_2"/>
    <property type="match status" value="1"/>
</dbReference>
<name>A0A517STK5_9BACT</name>
<dbReference type="InterPro" id="IPR049514">
    <property type="entry name" value="Fic-like_C"/>
</dbReference>
<dbReference type="Gene3D" id="3.30.950.30">
    <property type="entry name" value="Schlafen, AAA domain"/>
    <property type="match status" value="1"/>
</dbReference>